<dbReference type="AlphaFoldDB" id="A0A101JLN5"/>
<evidence type="ECO:0000256" key="1">
    <source>
        <dbReference type="SAM" id="Coils"/>
    </source>
</evidence>
<dbReference type="OrthoDB" id="3381842at2"/>
<dbReference type="RefSeq" id="WP_067697751.1">
    <property type="nucleotide sequence ID" value="NZ_LLZH01000281.1"/>
</dbReference>
<keyword evidence="1" id="KW-0175">Coiled coil</keyword>
<evidence type="ECO:0000313" key="2">
    <source>
        <dbReference type="EMBL" id="KUL29174.1"/>
    </source>
</evidence>
<dbReference type="EMBL" id="LLZH01000281">
    <property type="protein sequence ID" value="KUL29174.1"/>
    <property type="molecule type" value="Genomic_DNA"/>
</dbReference>
<organism evidence="2 3">
    <name type="scientific">Actinoplanes awajinensis subsp. mycoplanecinus</name>
    <dbReference type="NCBI Taxonomy" id="135947"/>
    <lineage>
        <taxon>Bacteria</taxon>
        <taxon>Bacillati</taxon>
        <taxon>Actinomycetota</taxon>
        <taxon>Actinomycetes</taxon>
        <taxon>Micromonosporales</taxon>
        <taxon>Micromonosporaceae</taxon>
        <taxon>Actinoplanes</taxon>
    </lineage>
</organism>
<reference evidence="2 3" key="1">
    <citation type="submission" date="2015-10" db="EMBL/GenBank/DDBJ databases">
        <authorList>
            <person name="Gilbert D.G."/>
        </authorList>
    </citation>
    <scope>NUCLEOTIDE SEQUENCE [LARGE SCALE GENOMIC DNA]</scope>
    <source>
        <strain evidence="2 3">NRRL B-16712</strain>
    </source>
</reference>
<comment type="caution">
    <text evidence="2">The sequence shown here is derived from an EMBL/GenBank/DDBJ whole genome shotgun (WGS) entry which is preliminary data.</text>
</comment>
<name>A0A101JLN5_9ACTN</name>
<sequence length="190" mass="20225">MADETPGKLSAESDFYAPIPSPVPGVPMVVVPASAGLEIDDTYTGYTPKNLIAGTGEAGVRTQWDASSLQSAIGWLDAHAYYLKSLSYRMAELKELMGGDAASGGKSPLGGFKMAQTLSAKHADLYNSTELAVTTLSQQIYDAKAALEKVKENYERAEERNALSMDTMRQVFAEVSKGVPVNTESPAGPQ</sequence>
<accession>A0A101JLN5</accession>
<protein>
    <submittedName>
        <fullName evidence="2">Uncharacterized protein</fullName>
    </submittedName>
</protein>
<keyword evidence="3" id="KW-1185">Reference proteome</keyword>
<evidence type="ECO:0000313" key="3">
    <source>
        <dbReference type="Proteomes" id="UP000053244"/>
    </source>
</evidence>
<dbReference type="Proteomes" id="UP000053244">
    <property type="component" value="Unassembled WGS sequence"/>
</dbReference>
<feature type="coiled-coil region" evidence="1">
    <location>
        <begin position="140"/>
        <end position="167"/>
    </location>
</feature>
<proteinExistence type="predicted"/>
<gene>
    <name evidence="2" type="ORF">ADL15_28850</name>
</gene>